<organism evidence="9 10">
    <name type="scientific">Fulvitalea axinellae</name>
    <dbReference type="NCBI Taxonomy" id="1182444"/>
    <lineage>
        <taxon>Bacteria</taxon>
        <taxon>Pseudomonadati</taxon>
        <taxon>Bacteroidota</taxon>
        <taxon>Cytophagia</taxon>
        <taxon>Cytophagales</taxon>
        <taxon>Persicobacteraceae</taxon>
        <taxon>Fulvitalea</taxon>
    </lineage>
</organism>
<evidence type="ECO:0000256" key="1">
    <source>
        <dbReference type="ARBA" id="ARBA00004196"/>
    </source>
</evidence>
<dbReference type="Proteomes" id="UP001348817">
    <property type="component" value="Chromosome"/>
</dbReference>
<dbReference type="PANTHER" id="PTHR11319:SF35">
    <property type="entry name" value="OUTER MEMBRANE PROTEIN PMPC-RELATED"/>
    <property type="match status" value="1"/>
</dbReference>
<feature type="domain" description="Fibronectin type-III" evidence="8">
    <location>
        <begin position="141"/>
        <end position="240"/>
    </location>
</feature>
<sequence>MITDERETAMKKYLYLMVLATLVFAGSCKDSGEEDILEDDKFLEVVTEVAGDLDGGMTLKGTVVNLGETEIEKVGFAYWVQGNLGTRKEVEAEYNASEKTFTATVTDLKSYTTYAYAAFAEDKISKEEGDILSKKTPVAAGVEKPQAKTGEQSYVSFNWVEVSGDFLSDGNSEQARVLFTLWEEGTVGKERTLDVEPEEGAVTGVFDKLKPGVEYAYVLVAMNELGTAVSDTVLFETKPMAFVDIDATGTGDGSSWENAFTSVKTAMETTPKGIEIWVAEGLYAEKDIPVQRGWDLYGGFNGTEEERSQRDWMKHPTIIGRTKEMAEADQSNRFRIFSNRYERKLDRSTIDGFTFQYANGKGVDGGVLYSNPGSPHFLNCNFKFNKAEKAGGVFQGKNSHAYFFNCVFEGNRAEKYHGGVLRLMSGTEGLIIENCKFIDNYAKSKGGAIYTERQITIKDSEVSGNYANEGGALFLNQYNICPIFLGINTFSNNESGNGKDEIWGRGANGCAP</sequence>
<evidence type="ECO:0000256" key="5">
    <source>
        <dbReference type="ARBA" id="ARBA00022729"/>
    </source>
</evidence>
<dbReference type="SUPFAM" id="SSF49265">
    <property type="entry name" value="Fibronectin type III"/>
    <property type="match status" value="1"/>
</dbReference>
<reference evidence="9 10" key="1">
    <citation type="submission" date="2021-12" db="EMBL/GenBank/DDBJ databases">
        <title>Genome sequencing of bacteria with rrn-lacking chromosome and rrn-plasmid.</title>
        <authorList>
            <person name="Anda M."/>
            <person name="Iwasaki W."/>
        </authorList>
    </citation>
    <scope>NUCLEOTIDE SEQUENCE [LARGE SCALE GENOMIC DNA]</scope>
    <source>
        <strain evidence="9 10">DSM 100852</strain>
    </source>
</reference>
<keyword evidence="5" id="KW-0732">Signal</keyword>
<dbReference type="KEGG" id="fax:FUAX_30030"/>
<gene>
    <name evidence="9" type="ORF">FUAX_30030</name>
</gene>
<evidence type="ECO:0000256" key="2">
    <source>
        <dbReference type="ARBA" id="ARBA00004442"/>
    </source>
</evidence>
<dbReference type="EMBL" id="AP025314">
    <property type="protein sequence ID" value="BDD10571.1"/>
    <property type="molecule type" value="Genomic_DNA"/>
</dbReference>
<dbReference type="InterPro" id="IPR011050">
    <property type="entry name" value="Pectin_lyase_fold/virulence"/>
</dbReference>
<name>A0AAU9DBT3_9BACT</name>
<dbReference type="SUPFAM" id="SSF51126">
    <property type="entry name" value="Pectin lyase-like"/>
    <property type="match status" value="1"/>
</dbReference>
<comment type="subcellular location">
    <subcellularLocation>
        <location evidence="1">Cell envelope</location>
    </subcellularLocation>
    <subcellularLocation>
        <location evidence="2">Cell outer membrane</location>
    </subcellularLocation>
    <subcellularLocation>
        <location evidence="3">Secreted</location>
    </subcellularLocation>
</comment>
<dbReference type="Gene3D" id="2.160.20.10">
    <property type="entry name" value="Single-stranded right-handed beta-helix, Pectin lyase-like"/>
    <property type="match status" value="1"/>
</dbReference>
<protein>
    <recommendedName>
        <fullName evidence="8">Fibronectin type-III domain-containing protein</fullName>
    </recommendedName>
</protein>
<keyword evidence="7" id="KW-0998">Cell outer membrane</keyword>
<accession>A0AAU9DBT3</accession>
<evidence type="ECO:0000256" key="3">
    <source>
        <dbReference type="ARBA" id="ARBA00004613"/>
    </source>
</evidence>
<dbReference type="InterPro" id="IPR003961">
    <property type="entry name" value="FN3_dom"/>
</dbReference>
<dbReference type="GO" id="GO:0009279">
    <property type="term" value="C:cell outer membrane"/>
    <property type="evidence" value="ECO:0007669"/>
    <property type="project" value="UniProtKB-SubCell"/>
</dbReference>
<evidence type="ECO:0000256" key="4">
    <source>
        <dbReference type="ARBA" id="ARBA00022525"/>
    </source>
</evidence>
<keyword evidence="4" id="KW-0964">Secreted</keyword>
<evidence type="ECO:0000256" key="6">
    <source>
        <dbReference type="ARBA" id="ARBA00023136"/>
    </source>
</evidence>
<proteinExistence type="predicted"/>
<dbReference type="PANTHER" id="PTHR11319">
    <property type="entry name" value="G PROTEIN-COUPLED RECEPTOR-RELATED"/>
    <property type="match status" value="1"/>
</dbReference>
<evidence type="ECO:0000313" key="10">
    <source>
        <dbReference type="Proteomes" id="UP001348817"/>
    </source>
</evidence>
<dbReference type="GO" id="GO:0005576">
    <property type="term" value="C:extracellular region"/>
    <property type="evidence" value="ECO:0007669"/>
    <property type="project" value="UniProtKB-SubCell"/>
</dbReference>
<dbReference type="InterPro" id="IPR012334">
    <property type="entry name" value="Pectin_lyas_fold"/>
</dbReference>
<dbReference type="PROSITE" id="PS51257">
    <property type="entry name" value="PROKAR_LIPOPROTEIN"/>
    <property type="match status" value="1"/>
</dbReference>
<dbReference type="InterPro" id="IPR036116">
    <property type="entry name" value="FN3_sf"/>
</dbReference>
<evidence type="ECO:0000313" key="9">
    <source>
        <dbReference type="EMBL" id="BDD10571.1"/>
    </source>
</evidence>
<dbReference type="InterPro" id="IPR003368">
    <property type="entry name" value="POMP_repeat"/>
</dbReference>
<dbReference type="AlphaFoldDB" id="A0AAU9DBT3"/>
<evidence type="ECO:0000259" key="8">
    <source>
        <dbReference type="PROSITE" id="PS50853"/>
    </source>
</evidence>
<keyword evidence="6" id="KW-0472">Membrane</keyword>
<evidence type="ECO:0000256" key="7">
    <source>
        <dbReference type="ARBA" id="ARBA00023237"/>
    </source>
</evidence>
<keyword evidence="10" id="KW-1185">Reference proteome</keyword>
<dbReference type="NCBIfam" id="TIGR01376">
    <property type="entry name" value="POMP_repeat"/>
    <property type="match status" value="1"/>
</dbReference>
<dbReference type="PROSITE" id="PS50853">
    <property type="entry name" value="FN3"/>
    <property type="match status" value="1"/>
</dbReference>